<feature type="transmembrane region" description="Helical" evidence="4">
    <location>
        <begin position="37"/>
        <end position="58"/>
    </location>
</feature>
<sequence>MSRVNIRDGDGDDIEKEPMLEWQSVTKTRWQKYKRSILIVSSTLVLCIAGFTLLYHTFNKDQPVPSRTGSKLLAGEVNGLVPEFSVTPQVWYNNSLYGPEEDIRDLPQEEVQQLMKRWHALMPRGYGFVPVHEPEQYELAPPLQYDGLPPPDYYYSITVFHQLHCLNAILKTFVEDRTGYSVGGHAKRQEHFHHSRHILHCFDYLRQSIQCYADTALEGADEFSIAEGRDKVLVGTSGIGTTHMCKNYDQIKKYAEDNANPKWKRPLEKEH</sequence>
<reference evidence="5 7" key="1">
    <citation type="submission" date="2015-10" db="EMBL/GenBank/DDBJ databases">
        <title>The cercosporin biosynthetic gene cluster was horizontally transferred to several fungal lineages and shown to be expanded in Cercospora beticola based on microsynteny with recipient genomes.</title>
        <authorList>
            <person name="De Jonge R."/>
            <person name="Ebert M.K."/>
            <person name="Suttle J.C."/>
            <person name="Jurick Ii W.M."/>
            <person name="Secor G.A."/>
            <person name="Thomma B.P."/>
            <person name="Van De Peer Y."/>
            <person name="Bolton M.D."/>
        </authorList>
    </citation>
    <scope>NUCLEOTIDE SEQUENCE [LARGE SCALE GENOMIC DNA]</scope>
    <source>
        <strain evidence="5 7">09-40</strain>
    </source>
</reference>
<dbReference type="OrthoDB" id="3687641at2759"/>
<comment type="similarity">
    <text evidence="3">Belongs to the ustYa family.</text>
</comment>
<comment type="pathway">
    <text evidence="1">Mycotoxin biosynthesis.</text>
</comment>
<evidence type="ECO:0000256" key="2">
    <source>
        <dbReference type="ARBA" id="ARBA00023002"/>
    </source>
</evidence>
<evidence type="ECO:0000256" key="4">
    <source>
        <dbReference type="SAM" id="Phobius"/>
    </source>
</evidence>
<evidence type="ECO:0000313" key="8">
    <source>
        <dbReference type="Proteomes" id="UP001302367"/>
    </source>
</evidence>
<keyword evidence="8" id="KW-1185">Reference proteome</keyword>
<organism evidence="5 7">
    <name type="scientific">Cercospora beticola</name>
    <name type="common">Sugarbeet leaf spot fungus</name>
    <dbReference type="NCBI Taxonomy" id="122368"/>
    <lineage>
        <taxon>Eukaryota</taxon>
        <taxon>Fungi</taxon>
        <taxon>Dikarya</taxon>
        <taxon>Ascomycota</taxon>
        <taxon>Pezizomycotina</taxon>
        <taxon>Dothideomycetes</taxon>
        <taxon>Dothideomycetidae</taxon>
        <taxon>Mycosphaerellales</taxon>
        <taxon>Mycosphaerellaceae</taxon>
        <taxon>Cercospora</taxon>
    </lineage>
</organism>
<keyword evidence="4" id="KW-1133">Transmembrane helix</keyword>
<evidence type="ECO:0000313" key="5">
    <source>
        <dbReference type="EMBL" id="PIA91816.1"/>
    </source>
</evidence>
<dbReference type="PANTHER" id="PTHR33365">
    <property type="entry name" value="YALI0B05434P"/>
    <property type="match status" value="1"/>
</dbReference>
<gene>
    <name evidence="5" type="ORF">CB0940_10024</name>
    <name evidence="6" type="ORF">RHO25_010272</name>
</gene>
<dbReference type="GO" id="GO:0016491">
    <property type="term" value="F:oxidoreductase activity"/>
    <property type="evidence" value="ECO:0007669"/>
    <property type="project" value="UniProtKB-KW"/>
</dbReference>
<name>A0A2G5HGU7_CERBT</name>
<dbReference type="AlphaFoldDB" id="A0A2G5HGU7"/>
<evidence type="ECO:0000256" key="3">
    <source>
        <dbReference type="ARBA" id="ARBA00035112"/>
    </source>
</evidence>
<keyword evidence="4" id="KW-0812">Transmembrane</keyword>
<accession>A0A2G5HGU7</accession>
<dbReference type="Proteomes" id="UP001302367">
    <property type="component" value="Chromosome 7"/>
</dbReference>
<dbReference type="InterPro" id="IPR021765">
    <property type="entry name" value="UstYa-like"/>
</dbReference>
<dbReference type="EMBL" id="CP134190">
    <property type="protein sequence ID" value="WPB05619.1"/>
    <property type="molecule type" value="Genomic_DNA"/>
</dbReference>
<proteinExistence type="inferred from homology"/>
<evidence type="ECO:0008006" key="9">
    <source>
        <dbReference type="Google" id="ProtNLM"/>
    </source>
</evidence>
<dbReference type="Pfam" id="PF11807">
    <property type="entry name" value="UstYa"/>
    <property type="match status" value="1"/>
</dbReference>
<dbReference type="EMBL" id="LKMD01000106">
    <property type="protein sequence ID" value="PIA91816.1"/>
    <property type="molecule type" value="Genomic_DNA"/>
</dbReference>
<evidence type="ECO:0000313" key="6">
    <source>
        <dbReference type="EMBL" id="WPB05619.1"/>
    </source>
</evidence>
<evidence type="ECO:0000256" key="1">
    <source>
        <dbReference type="ARBA" id="ARBA00004685"/>
    </source>
</evidence>
<reference evidence="6 8" key="2">
    <citation type="submission" date="2023-09" db="EMBL/GenBank/DDBJ databases">
        <title>Complete-Gapless Cercospora beticola genome.</title>
        <authorList>
            <person name="Wyatt N.A."/>
            <person name="Spanner R.E."/>
            <person name="Bolton M.D."/>
        </authorList>
    </citation>
    <scope>NUCLEOTIDE SEQUENCE [LARGE SCALE GENOMIC DNA]</scope>
    <source>
        <strain evidence="6">Cb09-40</strain>
    </source>
</reference>
<keyword evidence="2" id="KW-0560">Oxidoreductase</keyword>
<keyword evidence="4" id="KW-0472">Membrane</keyword>
<protein>
    <recommendedName>
        <fullName evidence="9">Oxidase ustYa</fullName>
    </recommendedName>
</protein>
<dbReference type="GO" id="GO:0043386">
    <property type="term" value="P:mycotoxin biosynthetic process"/>
    <property type="evidence" value="ECO:0007669"/>
    <property type="project" value="InterPro"/>
</dbReference>
<evidence type="ECO:0000313" key="7">
    <source>
        <dbReference type="Proteomes" id="UP000230605"/>
    </source>
</evidence>
<dbReference type="Proteomes" id="UP000230605">
    <property type="component" value="Chromosome 7"/>
</dbReference>
<dbReference type="PANTHER" id="PTHR33365:SF11">
    <property type="entry name" value="TAT PATHWAY SIGNAL SEQUENCE"/>
    <property type="match status" value="1"/>
</dbReference>